<gene>
    <name evidence="2" type="primary">mutM_1</name>
    <name evidence="2" type="ORF">NCTC10975_01101</name>
</gene>
<sequence>MPELPEVETSRRGIEPHLVGNILHYAIVRNSKLRWPVSEKNQNLAG</sequence>
<dbReference type="PROSITE" id="PS51068">
    <property type="entry name" value="FPG_CAT"/>
    <property type="match status" value="1"/>
</dbReference>
<dbReference type="Pfam" id="PF01149">
    <property type="entry name" value="Fapy_DNA_glyco"/>
    <property type="match status" value="1"/>
</dbReference>
<name>A0A2X2BII1_PROMI</name>
<evidence type="ECO:0000313" key="2">
    <source>
        <dbReference type="EMBL" id="SPY94751.1"/>
    </source>
</evidence>
<dbReference type="GO" id="GO:0008534">
    <property type="term" value="F:oxidized purine nucleobase lesion DNA N-glycosylase activity"/>
    <property type="evidence" value="ECO:0007669"/>
    <property type="project" value="UniProtKB-EC"/>
</dbReference>
<proteinExistence type="predicted"/>
<dbReference type="GO" id="GO:0006284">
    <property type="term" value="P:base-excision repair"/>
    <property type="evidence" value="ECO:0007669"/>
    <property type="project" value="InterPro"/>
</dbReference>
<dbReference type="Gene3D" id="3.20.190.10">
    <property type="entry name" value="MutM-like, N-terminal"/>
    <property type="match status" value="1"/>
</dbReference>
<dbReference type="EMBL" id="UAUE01000005">
    <property type="protein sequence ID" value="SPY94751.1"/>
    <property type="molecule type" value="Genomic_DNA"/>
</dbReference>
<reference evidence="2 3" key="1">
    <citation type="submission" date="2018-06" db="EMBL/GenBank/DDBJ databases">
        <authorList>
            <consortium name="Pathogen Informatics"/>
            <person name="Doyle S."/>
        </authorList>
    </citation>
    <scope>NUCLEOTIDE SEQUENCE [LARGE SCALE GENOMIC DNA]</scope>
    <source>
        <strain evidence="2 3">NCTC10975</strain>
    </source>
</reference>
<dbReference type="SUPFAM" id="SSF81624">
    <property type="entry name" value="N-terminal domain of MutM-like DNA repair proteins"/>
    <property type="match status" value="1"/>
</dbReference>
<dbReference type="EC" id="3.2.2.23" evidence="2"/>
<evidence type="ECO:0000259" key="1">
    <source>
        <dbReference type="PROSITE" id="PS51068"/>
    </source>
</evidence>
<dbReference type="AlphaFoldDB" id="A0A2X2BII1"/>
<accession>A0A2X2BII1</accession>
<dbReference type="GO" id="GO:0008270">
    <property type="term" value="F:zinc ion binding"/>
    <property type="evidence" value="ECO:0007669"/>
    <property type="project" value="InterPro"/>
</dbReference>
<dbReference type="Proteomes" id="UP000251485">
    <property type="component" value="Unassembled WGS sequence"/>
</dbReference>
<organism evidence="2 3">
    <name type="scientific">Proteus mirabilis</name>
    <dbReference type="NCBI Taxonomy" id="584"/>
    <lineage>
        <taxon>Bacteria</taxon>
        <taxon>Pseudomonadati</taxon>
        <taxon>Pseudomonadota</taxon>
        <taxon>Gammaproteobacteria</taxon>
        <taxon>Enterobacterales</taxon>
        <taxon>Morganellaceae</taxon>
        <taxon>Proteus</taxon>
    </lineage>
</organism>
<keyword evidence="2" id="KW-0378">Hydrolase</keyword>
<protein>
    <submittedName>
        <fullName evidence="2">Formamidopyrimidine-DNA glycosylase</fullName>
        <ecNumber evidence="2">3.2.2.23</ecNumber>
    </submittedName>
</protein>
<dbReference type="InterPro" id="IPR012319">
    <property type="entry name" value="FPG_cat"/>
</dbReference>
<evidence type="ECO:0000313" key="3">
    <source>
        <dbReference type="Proteomes" id="UP000251485"/>
    </source>
</evidence>
<dbReference type="GO" id="GO:0003906">
    <property type="term" value="F:DNA-(apurinic or apyrimidinic site) endonuclease activity"/>
    <property type="evidence" value="ECO:0007669"/>
    <property type="project" value="InterPro"/>
</dbReference>
<keyword evidence="2" id="KW-0326">Glycosidase</keyword>
<dbReference type="InterPro" id="IPR035937">
    <property type="entry name" value="FPG_N"/>
</dbReference>
<feature type="domain" description="Formamidopyrimidine-DNA glycosylase catalytic" evidence="1">
    <location>
        <begin position="2"/>
        <end position="46"/>
    </location>
</feature>